<keyword evidence="2" id="KW-1185">Reference proteome</keyword>
<gene>
    <name evidence="1" type="ORF">QFC19_005437</name>
</gene>
<evidence type="ECO:0000313" key="2">
    <source>
        <dbReference type="Proteomes" id="UP001241377"/>
    </source>
</evidence>
<dbReference type="EMBL" id="JASBWR010000061">
    <property type="protein sequence ID" value="KAJ9100831.1"/>
    <property type="molecule type" value="Genomic_DNA"/>
</dbReference>
<organism evidence="1 2">
    <name type="scientific">Naganishia cerealis</name>
    <dbReference type="NCBI Taxonomy" id="610337"/>
    <lineage>
        <taxon>Eukaryota</taxon>
        <taxon>Fungi</taxon>
        <taxon>Dikarya</taxon>
        <taxon>Basidiomycota</taxon>
        <taxon>Agaricomycotina</taxon>
        <taxon>Tremellomycetes</taxon>
        <taxon>Filobasidiales</taxon>
        <taxon>Filobasidiaceae</taxon>
        <taxon>Naganishia</taxon>
    </lineage>
</organism>
<accession>A0ACC2VPW7</accession>
<sequence>MDEMDIDDYSRDRSRSPVRDRSRSPTGRDESRSHRGGRGDRGGRRERFRGARGGSNRDFSRSELNGSPDVGDRNYENSIFIGNVPFESTSQDIRNLFADYNVVRADIVTSRGRSRGMATVEFGSKEDTKRAISQFDHHELQGREIFVRQDYPPPDKKREREERRPRERRDRPERERPGAGAPPGQSGPEVFVGNLPFSVSWQNLKDLMREAGNVIRADVKTDSWGKSRGFGTVIFSTEEEAAYAIEKFQGYDMGGRRIDLRPGRGDNRPPPPAAEERRITGQNTEFTRNVVGNGERSNTIFATNLPFVTNVDDLYELFETIGKVTRAEIQFDNRGRPSGNAVVQFDLEEFAELAITNLNNYNYGGRELGISFSQKVEAAE</sequence>
<evidence type="ECO:0000313" key="1">
    <source>
        <dbReference type="EMBL" id="KAJ9100831.1"/>
    </source>
</evidence>
<comment type="caution">
    <text evidence="1">The sequence shown here is derived from an EMBL/GenBank/DDBJ whole genome shotgun (WGS) entry which is preliminary data.</text>
</comment>
<dbReference type="Proteomes" id="UP001241377">
    <property type="component" value="Unassembled WGS sequence"/>
</dbReference>
<reference evidence="1" key="1">
    <citation type="submission" date="2023-04" db="EMBL/GenBank/DDBJ databases">
        <title>Draft Genome sequencing of Naganishia species isolated from polar environments using Oxford Nanopore Technology.</title>
        <authorList>
            <person name="Leo P."/>
            <person name="Venkateswaran K."/>
        </authorList>
    </citation>
    <scope>NUCLEOTIDE SEQUENCE</scope>
    <source>
        <strain evidence="1">MNA-CCFEE 5261</strain>
    </source>
</reference>
<name>A0ACC2VPW7_9TREE</name>
<proteinExistence type="predicted"/>
<protein>
    <submittedName>
        <fullName evidence="1">Uncharacterized protein</fullName>
    </submittedName>
</protein>